<evidence type="ECO:0000313" key="3">
    <source>
        <dbReference type="Proteomes" id="UP000007842"/>
    </source>
</evidence>
<dbReference type="EMBL" id="CP003219">
    <property type="protein sequence ID" value="AEW97067.1"/>
    <property type="molecule type" value="Genomic_DNA"/>
</dbReference>
<dbReference type="AlphaFoldDB" id="G8WT44"/>
<dbReference type="HOGENOM" id="CLU_2686155_0_0_11"/>
<evidence type="ECO:0000313" key="2">
    <source>
        <dbReference type="EMBL" id="AEW97067.1"/>
    </source>
</evidence>
<dbReference type="PATRIC" id="fig|1003195.29.peg.4684"/>
<organism evidence="2 3">
    <name type="scientific">Streptantibioticus cattleyicolor (strain ATCC 35852 / DSM 46488 / JCM 4925 / NBRC 14057 / NRRL 8057)</name>
    <name type="common">Streptomyces cattleya</name>
    <dbReference type="NCBI Taxonomy" id="1003195"/>
    <lineage>
        <taxon>Bacteria</taxon>
        <taxon>Bacillati</taxon>
        <taxon>Actinomycetota</taxon>
        <taxon>Actinomycetes</taxon>
        <taxon>Kitasatosporales</taxon>
        <taxon>Streptomycetaceae</taxon>
        <taxon>Streptantibioticus</taxon>
    </lineage>
</organism>
<gene>
    <name evidence="2" type="ordered locus">SCATT_46960</name>
</gene>
<feature type="region of interest" description="Disordered" evidence="1">
    <location>
        <begin position="47"/>
        <end position="74"/>
    </location>
</feature>
<keyword evidence="3" id="KW-1185">Reference proteome</keyword>
<dbReference type="KEGG" id="scy:SCATT_46960"/>
<name>G8WT44_STREN</name>
<sequence>MRCRSARGPGRNGDGSHGAFREPGAASVRRAVPRPVVGCTPISIERLMPSPAAAPPGRRTLVRRDDPSLRSAAR</sequence>
<feature type="compositionally biased region" description="Low complexity" evidence="1">
    <location>
        <begin position="23"/>
        <end position="32"/>
    </location>
</feature>
<accession>G8WT44</accession>
<evidence type="ECO:0000256" key="1">
    <source>
        <dbReference type="SAM" id="MobiDB-lite"/>
    </source>
</evidence>
<proteinExistence type="predicted"/>
<reference evidence="3" key="1">
    <citation type="submission" date="2011-12" db="EMBL/GenBank/DDBJ databases">
        <title>Complete genome sequence of Streptomyces cattleya strain DSM 46488.</title>
        <authorList>
            <person name="Ou H.-Y."/>
            <person name="Li P."/>
            <person name="Zhao C."/>
            <person name="O'Hagan D."/>
            <person name="Deng Z."/>
        </authorList>
    </citation>
    <scope>NUCLEOTIDE SEQUENCE [LARGE SCALE GENOMIC DNA]</scope>
    <source>
        <strain evidence="3">ATCC 35852 / DSM 46488 / JCM 4925 / NBRC 14057 / NRRL 8057</strain>
    </source>
</reference>
<dbReference type="STRING" id="1003195.SCATT_46960"/>
<protein>
    <submittedName>
        <fullName evidence="2">Uncharacterized protein</fullName>
    </submittedName>
</protein>
<feature type="region of interest" description="Disordered" evidence="1">
    <location>
        <begin position="1"/>
        <end position="32"/>
    </location>
</feature>
<dbReference type="Proteomes" id="UP000007842">
    <property type="component" value="Chromosome"/>
</dbReference>